<dbReference type="Proteomes" id="UP000447434">
    <property type="component" value="Chromosome 15"/>
</dbReference>
<reference evidence="4" key="1">
    <citation type="journal article" date="2020" name="Nat. Commun.">
        <title>Genome sequence of the cluster root forming white lupin.</title>
        <authorList>
            <person name="Hufnagel B."/>
            <person name="Marques A."/>
            <person name="Soriano A."/>
            <person name="Marques L."/>
            <person name="Divol F."/>
            <person name="Doumas P."/>
            <person name="Sallet E."/>
            <person name="Mancinotti D."/>
            <person name="Carrere S."/>
            <person name="Marande W."/>
            <person name="Arribat S."/>
            <person name="Keller J."/>
            <person name="Huneau C."/>
            <person name="Blein T."/>
            <person name="Aime D."/>
            <person name="Laguerre M."/>
            <person name="Taylor J."/>
            <person name="Schubert V."/>
            <person name="Nelson M."/>
            <person name="Geu-Flores F."/>
            <person name="Crespi M."/>
            <person name="Gallardo-Guerrero K."/>
            <person name="Delaux P.-M."/>
            <person name="Salse J."/>
            <person name="Berges H."/>
            <person name="Guyot R."/>
            <person name="Gouzy J."/>
            <person name="Peret B."/>
        </authorList>
    </citation>
    <scope>NUCLEOTIDE SEQUENCE [LARGE SCALE GENOMIC DNA]</scope>
    <source>
        <strain evidence="4">cv. Amiga</strain>
    </source>
</reference>
<dbReference type="InterPro" id="IPR046934">
    <property type="entry name" value="PIR2-like"/>
</dbReference>
<dbReference type="PROSITE" id="PS50089">
    <property type="entry name" value="ZF_RING_2"/>
    <property type="match status" value="1"/>
</dbReference>
<sequence length="804" mass="90409">MASNATSGGSKGKRNKNKLRVDPSSWAPNKNDPSPQHESTEHESSTVKLEMSPGQVQAAASDLLNVNQGNSGRSKLDFALTNAVDALEFRLNQRKEGDEADDLPDFNWNDLRGAGGDLPNFNWNDLTEAKLEELILTDLHIRIKRLIKKIAALSSCTEEAVTKAMLRFSNCCGCSDTFSNIFGNTLAFLRNGQEVDPSKEQCFEDLVHLEKYIMAELVCTLKEVRPSLSVKDALWRLLVFDMNLFHACAMGVEPLCCLRCHQTSDGCSSVQTESQSKLKAKGHELNLPIPFKSVPSGNSGDNLKNSETLGGLSEKEGDSVDKSLSTAATSQSHRMVELCGCLRKVHSSCTKRDYTLRHKSFIIEKSNPTHGPKGSSRVRKMSSLSGLILDKNLNSVLETTTINLKSAPSSNTSNAAGLDRSEDRSSTRPIQCNNEEPDSNCVAIPNSKSLSEWIPQENKDELIMKLIPKVQELQDQIKKWTEWGNQKIMQAAHQLSQDNTLRKTLKKELDENEQLMKERKYLEESSMRRISEMKSAMDNAKAKLGQADATVRKLEAQNASIRKEMEAAKLGASESVTSFQEAVKREKDIQTKIQSQDKEKSLFQEMLVTEKHKFAQLQQELKQAKEKKVQAEVLWRQAKKAKEEVLQLASSIGKERERNEESTKYREEQMKLKAEKSRQSYEADIKKYEEEIAELRRKENNSKIAALRRGIGYDESWNTFVAELVTDMNDFSVSGKVKRERECVMCLHKEISVVFLPCAHQVVCETCNELLVKQGMQDCPSCRTPIQERISVRHAIKGESYVFG</sequence>
<feature type="compositionally biased region" description="Polar residues" evidence="2">
    <location>
        <begin position="26"/>
        <end position="37"/>
    </location>
</feature>
<keyword evidence="1" id="KW-0175">Coiled coil</keyword>
<feature type="coiled-coil region" evidence="1">
    <location>
        <begin position="671"/>
        <end position="705"/>
    </location>
</feature>
<feature type="compositionally biased region" description="Polar residues" evidence="2">
    <location>
        <begin position="405"/>
        <end position="415"/>
    </location>
</feature>
<dbReference type="InterPro" id="IPR013083">
    <property type="entry name" value="Znf_RING/FYVE/PHD"/>
</dbReference>
<name>A0A6A5PEQ9_LUPAL</name>
<feature type="coiled-coil region" evidence="1">
    <location>
        <begin position="505"/>
        <end position="571"/>
    </location>
</feature>
<protein>
    <submittedName>
        <fullName evidence="3">Putative transcription factor C2H2 family</fullName>
    </submittedName>
</protein>
<dbReference type="Gene3D" id="3.30.40.10">
    <property type="entry name" value="Zinc/RING finger domain, C3HC4 (zinc finger)"/>
    <property type="match status" value="1"/>
</dbReference>
<dbReference type="Pfam" id="PF20235">
    <property type="entry name" value="PIR2-like_helical"/>
    <property type="match status" value="1"/>
</dbReference>
<feature type="region of interest" description="Disordered" evidence="2">
    <location>
        <begin position="289"/>
        <end position="328"/>
    </location>
</feature>
<dbReference type="CDD" id="cd23128">
    <property type="entry name" value="RING-HC_MIP1-like"/>
    <property type="match status" value="1"/>
</dbReference>
<feature type="region of interest" description="Disordered" evidence="2">
    <location>
        <begin position="405"/>
        <end position="438"/>
    </location>
</feature>
<evidence type="ECO:0000256" key="2">
    <source>
        <dbReference type="SAM" id="MobiDB-lite"/>
    </source>
</evidence>
<organism evidence="3 4">
    <name type="scientific">Lupinus albus</name>
    <name type="common">White lupine</name>
    <name type="synonym">Lupinus termis</name>
    <dbReference type="NCBI Taxonomy" id="3870"/>
    <lineage>
        <taxon>Eukaryota</taxon>
        <taxon>Viridiplantae</taxon>
        <taxon>Streptophyta</taxon>
        <taxon>Embryophyta</taxon>
        <taxon>Tracheophyta</taxon>
        <taxon>Spermatophyta</taxon>
        <taxon>Magnoliopsida</taxon>
        <taxon>eudicotyledons</taxon>
        <taxon>Gunneridae</taxon>
        <taxon>Pentapetalae</taxon>
        <taxon>rosids</taxon>
        <taxon>fabids</taxon>
        <taxon>Fabales</taxon>
        <taxon>Fabaceae</taxon>
        <taxon>Papilionoideae</taxon>
        <taxon>50 kb inversion clade</taxon>
        <taxon>genistoids sensu lato</taxon>
        <taxon>core genistoids</taxon>
        <taxon>Genisteae</taxon>
        <taxon>Lupinus</taxon>
    </lineage>
</organism>
<dbReference type="InterPro" id="IPR046527">
    <property type="entry name" value="PIR2-like_helical"/>
</dbReference>
<evidence type="ECO:0000313" key="4">
    <source>
        <dbReference type="Proteomes" id="UP000447434"/>
    </source>
</evidence>
<feature type="region of interest" description="Disordered" evidence="2">
    <location>
        <begin position="1"/>
        <end position="52"/>
    </location>
</feature>
<comment type="caution">
    <text evidence="3">The sequence shown here is derived from an EMBL/GenBank/DDBJ whole genome shotgun (WGS) entry which is preliminary data.</text>
</comment>
<dbReference type="InterPro" id="IPR001841">
    <property type="entry name" value="Znf_RING"/>
</dbReference>
<evidence type="ECO:0000313" key="3">
    <source>
        <dbReference type="EMBL" id="KAE9599023.1"/>
    </source>
</evidence>
<dbReference type="Pfam" id="PF13920">
    <property type="entry name" value="zf-C3HC4_3"/>
    <property type="match status" value="1"/>
</dbReference>
<proteinExistence type="predicted"/>
<dbReference type="EMBL" id="WOCE01000015">
    <property type="protein sequence ID" value="KAE9599023.1"/>
    <property type="molecule type" value="Genomic_DNA"/>
</dbReference>
<dbReference type="PANTHER" id="PTHR46405">
    <property type="entry name" value="OS05G0141500 PROTEIN"/>
    <property type="match status" value="1"/>
</dbReference>
<evidence type="ECO:0000256" key="1">
    <source>
        <dbReference type="SAM" id="Coils"/>
    </source>
</evidence>
<keyword evidence="4" id="KW-1185">Reference proteome</keyword>
<dbReference type="PANTHER" id="PTHR46405:SF2">
    <property type="entry name" value="OS05G0141500 PROTEIN"/>
    <property type="match status" value="1"/>
</dbReference>
<gene>
    <name evidence="3" type="ORF">Lalb_Chr15g0087171</name>
</gene>
<dbReference type="OrthoDB" id="774873at2759"/>
<accession>A0A6A5PEQ9</accession>
<dbReference type="AlphaFoldDB" id="A0A6A5PEQ9"/>
<feature type="compositionally biased region" description="Polar residues" evidence="2">
    <location>
        <begin position="295"/>
        <end position="308"/>
    </location>
</feature>
<feature type="coiled-coil region" evidence="1">
    <location>
        <begin position="607"/>
        <end position="634"/>
    </location>
</feature>
<dbReference type="SUPFAM" id="SSF57850">
    <property type="entry name" value="RING/U-box"/>
    <property type="match status" value="1"/>
</dbReference>